<protein>
    <submittedName>
        <fullName evidence="1">Uncharacterized protein</fullName>
    </submittedName>
</protein>
<dbReference type="RefSeq" id="WP_158536576.1">
    <property type="nucleotide sequence ID" value="NZ_CAWPKC010000025.1"/>
</dbReference>
<evidence type="ECO:0000313" key="1">
    <source>
        <dbReference type="EMBL" id="NDL26599.1"/>
    </source>
</evidence>
<accession>A0ABX0B4J8</accession>
<name>A0ABX0B4J8_9GAMM</name>
<reference evidence="1 2" key="1">
    <citation type="submission" date="2019-12" db="EMBL/GenBank/DDBJ databases">
        <title>Engineering Photorhabdus to improve their lethality against agricultural pests.</title>
        <authorList>
            <person name="Machado R.A.R."/>
        </authorList>
    </citation>
    <scope>NUCLEOTIDE SEQUENCE [LARGE SCALE GENOMIC DNA]</scope>
    <source>
        <strain evidence="1 2">M-HU2</strain>
    </source>
</reference>
<gene>
    <name evidence="1" type="ORF">GPY42_15995</name>
</gene>
<sequence>MPWITPEVIQCRIAAARTTPSWAMFMPEGPLYILIGSTGLQVSGCGQARRKVPTELA</sequence>
<organism evidence="1 2">
    <name type="scientific">Photorhabdus kayaii</name>
    <dbReference type="NCBI Taxonomy" id="230088"/>
    <lineage>
        <taxon>Bacteria</taxon>
        <taxon>Pseudomonadati</taxon>
        <taxon>Pseudomonadota</taxon>
        <taxon>Gammaproteobacteria</taxon>
        <taxon>Enterobacterales</taxon>
        <taxon>Morganellaceae</taxon>
        <taxon>Photorhabdus</taxon>
    </lineage>
</organism>
<keyword evidence="2" id="KW-1185">Reference proteome</keyword>
<dbReference type="Proteomes" id="UP000470051">
    <property type="component" value="Unassembled WGS sequence"/>
</dbReference>
<proteinExistence type="predicted"/>
<evidence type="ECO:0000313" key="2">
    <source>
        <dbReference type="Proteomes" id="UP000470051"/>
    </source>
</evidence>
<dbReference type="EMBL" id="WSFE01000025">
    <property type="protein sequence ID" value="NDL26599.1"/>
    <property type="molecule type" value="Genomic_DNA"/>
</dbReference>
<comment type="caution">
    <text evidence="1">The sequence shown here is derived from an EMBL/GenBank/DDBJ whole genome shotgun (WGS) entry which is preliminary data.</text>
</comment>